<evidence type="ECO:0000256" key="1">
    <source>
        <dbReference type="SAM" id="MobiDB-lite"/>
    </source>
</evidence>
<proteinExistence type="predicted"/>
<sequence length="469" mass="49088">MAAQAARINVGAPLPPGAGLRAPAASGENGFPRSTRSRRSSKRGNDWRHLPVPEGEGPALQSDDNKGRKPPPSEYYGSMAAGSIVGANNGGVRSQQKGPQTQRSHARAAARDGALPKAEGPPQNGRRSGRKAEVRERAGNGDRRGRAQLVQPYEGFIHVVEDARMPLALQKVWCANSVNCFTLYTSPSKSCVKLMVPHRLLRKVATVSLPNEPYGIQISYLNSLSPGARRPMPLPPDEPSVPIDTSQDVVGKAMSNISVLTFTLAADTERAVLLLRLRIALRLEVAFSGDPALTPTPHGTLTVNPTVPLSNGFIGLPMGPAAAPTPLDSSILSHLPNSSMGAALGLGGNLNSYDELVASAAALGLHSDTLTICSRSASLRDVPSPSIAPPITSRMPSIPLLPDAAVELVVSGLQNPVGYDPLTAIGNLRPPEVHYFDPTVMGGDESEDDANIADLAVAAAVAAVLDLPA</sequence>
<comment type="caution">
    <text evidence="2">The sequence shown here is derived from an EMBL/GenBank/DDBJ whole genome shotgun (WGS) entry which is preliminary data.</text>
</comment>
<feature type="compositionally biased region" description="Polar residues" evidence="1">
    <location>
        <begin position="91"/>
        <end position="103"/>
    </location>
</feature>
<accession>A0AB34JTZ5</accession>
<keyword evidence="3" id="KW-1185">Reference proteome</keyword>
<name>A0AB34JTZ5_PRYPA</name>
<dbReference type="EMBL" id="JBGBPQ010000004">
    <property type="protein sequence ID" value="KAL1525140.1"/>
    <property type="molecule type" value="Genomic_DNA"/>
</dbReference>
<feature type="compositionally biased region" description="Basic and acidic residues" evidence="1">
    <location>
        <begin position="130"/>
        <end position="145"/>
    </location>
</feature>
<feature type="region of interest" description="Disordered" evidence="1">
    <location>
        <begin position="1"/>
        <end position="146"/>
    </location>
</feature>
<feature type="compositionally biased region" description="Low complexity" evidence="1">
    <location>
        <begin position="17"/>
        <end position="27"/>
    </location>
</feature>
<evidence type="ECO:0000313" key="3">
    <source>
        <dbReference type="Proteomes" id="UP001515480"/>
    </source>
</evidence>
<gene>
    <name evidence="2" type="ORF">AB1Y20_020011</name>
</gene>
<protein>
    <submittedName>
        <fullName evidence="2">Uncharacterized protein</fullName>
    </submittedName>
</protein>
<dbReference type="Proteomes" id="UP001515480">
    <property type="component" value="Unassembled WGS sequence"/>
</dbReference>
<reference evidence="2 3" key="1">
    <citation type="journal article" date="2024" name="Science">
        <title>Giant polyketide synthase enzymes in the biosynthesis of giant marine polyether toxins.</title>
        <authorList>
            <person name="Fallon T.R."/>
            <person name="Shende V.V."/>
            <person name="Wierzbicki I.H."/>
            <person name="Pendleton A.L."/>
            <person name="Watervoot N.F."/>
            <person name="Auber R.P."/>
            <person name="Gonzalez D.J."/>
            <person name="Wisecaver J.H."/>
            <person name="Moore B.S."/>
        </authorList>
    </citation>
    <scope>NUCLEOTIDE SEQUENCE [LARGE SCALE GENOMIC DNA]</scope>
    <source>
        <strain evidence="2 3">12B1</strain>
    </source>
</reference>
<organism evidence="2 3">
    <name type="scientific">Prymnesium parvum</name>
    <name type="common">Toxic golden alga</name>
    <dbReference type="NCBI Taxonomy" id="97485"/>
    <lineage>
        <taxon>Eukaryota</taxon>
        <taxon>Haptista</taxon>
        <taxon>Haptophyta</taxon>
        <taxon>Prymnesiophyceae</taxon>
        <taxon>Prymnesiales</taxon>
        <taxon>Prymnesiaceae</taxon>
        <taxon>Prymnesium</taxon>
    </lineage>
</organism>
<dbReference type="AlphaFoldDB" id="A0AB34JTZ5"/>
<evidence type="ECO:0000313" key="2">
    <source>
        <dbReference type="EMBL" id="KAL1525140.1"/>
    </source>
</evidence>